<dbReference type="InterPro" id="IPR017510">
    <property type="entry name" value="RtcB2"/>
</dbReference>
<dbReference type="Gene3D" id="3.90.1860.10">
    <property type="entry name" value="tRNA-splicing ligase RtcB"/>
    <property type="match status" value="2"/>
</dbReference>
<evidence type="ECO:0000256" key="5">
    <source>
        <dbReference type="ARBA" id="ARBA00022741"/>
    </source>
</evidence>
<dbReference type="InterPro" id="IPR036025">
    <property type="entry name" value="RtcB-like_sf"/>
</dbReference>
<reference evidence="11" key="1">
    <citation type="journal article" date="2021" name="ISME J.">
        <title>Evolutionary origin and ecological implication of a unique nif island in free-living Bradyrhizobium lineages.</title>
        <authorList>
            <person name="Tao J."/>
        </authorList>
    </citation>
    <scope>NUCLEOTIDE SEQUENCE [LARGE SCALE GENOMIC DNA]</scope>
    <source>
        <strain evidence="11">SZCCT0094</strain>
    </source>
</reference>
<keyword evidence="11" id="KW-1185">Reference proteome</keyword>
<keyword evidence="7" id="KW-0342">GTP-binding</keyword>
<protein>
    <recommendedName>
        <fullName evidence="2">3'-phosphate/5'-hydroxy nucleic acid ligase</fullName>
        <ecNumber evidence="2">6.5.1.8</ecNumber>
    </recommendedName>
</protein>
<keyword evidence="3 10" id="KW-0436">Ligase</keyword>
<dbReference type="PANTHER" id="PTHR11118">
    <property type="entry name" value="RNA-SPLICING LIGASE RTCB HOMOLOG"/>
    <property type="match status" value="1"/>
</dbReference>
<accession>A0ABS5GFN3</accession>
<dbReference type="EMBL" id="JAFCLK010000037">
    <property type="protein sequence ID" value="MBR1140152.1"/>
    <property type="molecule type" value="Genomic_DNA"/>
</dbReference>
<dbReference type="Proteomes" id="UP001314635">
    <property type="component" value="Unassembled WGS sequence"/>
</dbReference>
<keyword evidence="8" id="KW-0464">Manganese</keyword>
<evidence type="ECO:0000256" key="4">
    <source>
        <dbReference type="ARBA" id="ARBA00022723"/>
    </source>
</evidence>
<dbReference type="NCBIfam" id="NF007153">
    <property type="entry name" value="PRK09588.1"/>
    <property type="match status" value="1"/>
</dbReference>
<keyword evidence="4" id="KW-0479">Metal-binding</keyword>
<dbReference type="PANTHER" id="PTHR11118:SF1">
    <property type="entry name" value="RNA-SPLICING LIGASE RTCB HOMOLOG"/>
    <property type="match status" value="1"/>
</dbReference>
<dbReference type="NCBIfam" id="TIGR03073">
    <property type="entry name" value="release_rtcB"/>
    <property type="match status" value="1"/>
</dbReference>
<keyword evidence="5" id="KW-0547">Nucleotide-binding</keyword>
<dbReference type="GO" id="GO:0016874">
    <property type="term" value="F:ligase activity"/>
    <property type="evidence" value="ECO:0007669"/>
    <property type="project" value="UniProtKB-KW"/>
</dbReference>
<evidence type="ECO:0000256" key="7">
    <source>
        <dbReference type="ARBA" id="ARBA00023134"/>
    </source>
</evidence>
<comment type="cofactor">
    <cofactor evidence="1">
        <name>Mn(2+)</name>
        <dbReference type="ChEBI" id="CHEBI:29035"/>
    </cofactor>
</comment>
<evidence type="ECO:0000313" key="11">
    <source>
        <dbReference type="Proteomes" id="UP001314635"/>
    </source>
</evidence>
<sequence>MGNSHRVDGRAPVHGFYTSSSWIEGAAVRQLETVADIPGVRAVAGLPDLHPGKFGPVGCAILADQIHPAFVGSDAGCGMALYQLDLASRRIRVDKAADRLRDIAKPYDGDIASELIAHELPSSDFDAALGTIGGGNHFCELQAVEEVFDPSCGIDRDRAYLLVHSGSRGLGHALLERHVADGLKPLAPDTEAGQAYLAAHDHALRWASLNRAIIARRAATALRCEAVSVCACSHNCIAHRAEGMLHRKGAAPSDQGLVVVPGSRGALSYLVAPLATAPQEALWSIAHGAGRKFDRSSMIGRVGATKSDRERLSRNPFGGRVICEDRALLAEEAPEAYKPIAGVIADLEAFGLARVVASFRPLVTVKKIATIRPRKEDRR</sequence>
<dbReference type="EC" id="6.5.1.8" evidence="2"/>
<dbReference type="SUPFAM" id="SSF103365">
    <property type="entry name" value="Hypothetical protein PH1602"/>
    <property type="match status" value="1"/>
</dbReference>
<dbReference type="InterPro" id="IPR001233">
    <property type="entry name" value="RtcB"/>
</dbReference>
<evidence type="ECO:0000313" key="10">
    <source>
        <dbReference type="EMBL" id="MBR1140152.1"/>
    </source>
</evidence>
<evidence type="ECO:0000256" key="3">
    <source>
        <dbReference type="ARBA" id="ARBA00022598"/>
    </source>
</evidence>
<dbReference type="RefSeq" id="WP_012041421.1">
    <property type="nucleotide sequence ID" value="NZ_JABFDP010000031.1"/>
</dbReference>
<evidence type="ECO:0000256" key="9">
    <source>
        <dbReference type="ARBA" id="ARBA00047746"/>
    </source>
</evidence>
<evidence type="ECO:0000256" key="1">
    <source>
        <dbReference type="ARBA" id="ARBA00001936"/>
    </source>
</evidence>
<comment type="caution">
    <text evidence="10">The sequence shown here is derived from an EMBL/GenBank/DDBJ whole genome shotgun (WGS) entry which is preliminary data.</text>
</comment>
<keyword evidence="6" id="KW-0692">RNA repair</keyword>
<gene>
    <name evidence="10" type="ORF">JQ619_30780</name>
</gene>
<evidence type="ECO:0000256" key="8">
    <source>
        <dbReference type="ARBA" id="ARBA00023211"/>
    </source>
</evidence>
<evidence type="ECO:0000256" key="2">
    <source>
        <dbReference type="ARBA" id="ARBA00012726"/>
    </source>
</evidence>
<name>A0ABS5GFN3_9BRAD</name>
<dbReference type="Pfam" id="PF01139">
    <property type="entry name" value="RtcB"/>
    <property type="match status" value="2"/>
</dbReference>
<proteinExistence type="predicted"/>
<evidence type="ECO:0000256" key="6">
    <source>
        <dbReference type="ARBA" id="ARBA00022800"/>
    </source>
</evidence>
<organism evidence="10 11">
    <name type="scientific">Bradyrhizobium denitrificans</name>
    <dbReference type="NCBI Taxonomy" id="2734912"/>
    <lineage>
        <taxon>Bacteria</taxon>
        <taxon>Pseudomonadati</taxon>
        <taxon>Pseudomonadota</taxon>
        <taxon>Alphaproteobacteria</taxon>
        <taxon>Hyphomicrobiales</taxon>
        <taxon>Nitrobacteraceae</taxon>
        <taxon>Bradyrhizobium</taxon>
    </lineage>
</organism>
<comment type="catalytic activity">
    <reaction evidence="9">
        <text>a 3'-end 3'-phospho-ribonucleotide-RNA + a 5'-end dephospho-ribonucleoside-RNA + GTP = a ribonucleotidyl-ribonucleotide-RNA + GMP + diphosphate</text>
        <dbReference type="Rhea" id="RHEA:68076"/>
        <dbReference type="Rhea" id="RHEA-COMP:10463"/>
        <dbReference type="Rhea" id="RHEA-COMP:13936"/>
        <dbReference type="Rhea" id="RHEA-COMP:17355"/>
        <dbReference type="ChEBI" id="CHEBI:33019"/>
        <dbReference type="ChEBI" id="CHEBI:37565"/>
        <dbReference type="ChEBI" id="CHEBI:58115"/>
        <dbReference type="ChEBI" id="CHEBI:83062"/>
        <dbReference type="ChEBI" id="CHEBI:138284"/>
        <dbReference type="ChEBI" id="CHEBI:173118"/>
        <dbReference type="EC" id="6.5.1.8"/>
    </reaction>
</comment>